<dbReference type="AlphaFoldDB" id="A0A099KEZ8"/>
<name>A0A099KEZ8_COLPS</name>
<proteinExistence type="predicted"/>
<dbReference type="RefSeq" id="WP_190277850.1">
    <property type="nucleotide sequence ID" value="NZ_JQED01000042.1"/>
</dbReference>
<gene>
    <name evidence="3" type="ORF">ND2E_0173</name>
</gene>
<dbReference type="InterPro" id="IPR038678">
    <property type="entry name" value="Spondin_N_sf"/>
</dbReference>
<dbReference type="Pfam" id="PF06468">
    <property type="entry name" value="Spond_N"/>
    <property type="match status" value="1"/>
</dbReference>
<dbReference type="PATRIC" id="fig|28229.4.peg.3112"/>
<evidence type="ECO:0000259" key="2">
    <source>
        <dbReference type="Pfam" id="PF06468"/>
    </source>
</evidence>
<accession>A0A099KEZ8</accession>
<dbReference type="InterPro" id="IPR009465">
    <property type="entry name" value="Spondin_N"/>
</dbReference>
<feature type="signal peptide" evidence="1">
    <location>
        <begin position="1"/>
        <end position="27"/>
    </location>
</feature>
<keyword evidence="1" id="KW-0732">Signal</keyword>
<organism evidence="3 4">
    <name type="scientific">Colwellia psychrerythraea</name>
    <name type="common">Vibrio psychroerythus</name>
    <dbReference type="NCBI Taxonomy" id="28229"/>
    <lineage>
        <taxon>Bacteria</taxon>
        <taxon>Pseudomonadati</taxon>
        <taxon>Pseudomonadota</taxon>
        <taxon>Gammaproteobacteria</taxon>
        <taxon>Alteromonadales</taxon>
        <taxon>Colwelliaceae</taxon>
        <taxon>Colwellia</taxon>
    </lineage>
</organism>
<feature type="chain" id="PRO_5001948564" evidence="1">
    <location>
        <begin position="28"/>
        <end position="239"/>
    </location>
</feature>
<feature type="domain" description="Spondin" evidence="2">
    <location>
        <begin position="42"/>
        <end position="160"/>
    </location>
</feature>
<evidence type="ECO:0000313" key="4">
    <source>
        <dbReference type="Proteomes" id="UP000029843"/>
    </source>
</evidence>
<evidence type="ECO:0000313" key="3">
    <source>
        <dbReference type="EMBL" id="KGJ88880.1"/>
    </source>
</evidence>
<evidence type="ECO:0000256" key="1">
    <source>
        <dbReference type="SAM" id="SignalP"/>
    </source>
</evidence>
<reference evidence="3 4" key="1">
    <citation type="submission" date="2014-08" db="EMBL/GenBank/DDBJ databases">
        <title>Genomic and Phenotypic Diversity of Colwellia psychrerythraea strains from Disparate Marine Basins.</title>
        <authorList>
            <person name="Techtmann S.M."/>
            <person name="Stelling S.C."/>
            <person name="Utturkar S.M."/>
            <person name="Alshibli N."/>
            <person name="Harris A."/>
            <person name="Brown S.D."/>
            <person name="Hazen T.C."/>
        </authorList>
    </citation>
    <scope>NUCLEOTIDE SEQUENCE [LARGE SCALE GENOMIC DNA]</scope>
    <source>
        <strain evidence="3 4">ND2E</strain>
    </source>
</reference>
<protein>
    <submittedName>
        <fullName evidence="3">Spondin domain-containing protein</fullName>
    </submittedName>
</protein>
<sequence precursor="true">MKVIKKSPIKSTLSVLALALASSNTMAQDLSITVTNLTQGLYFTPVITAAHTSENHIFMSGEMASDELQAMAEGGSISGLSSILTNADANINENPAAGLLAPAMSASFDLTNDSTNTHLSLAAMILPSNDGFVGLDSWKIPEEAGTYTVFLNAYDAGTEANDELRGSGAPGEAGMPVPPPLDPLLGMNGTGVTDMESNDKVHIHRGSLGDSDMSAGISDINNSVQRWLNPVAKLTITVK</sequence>
<dbReference type="Proteomes" id="UP000029843">
    <property type="component" value="Unassembled WGS sequence"/>
</dbReference>
<dbReference type="EMBL" id="JQED01000042">
    <property type="protein sequence ID" value="KGJ88880.1"/>
    <property type="molecule type" value="Genomic_DNA"/>
</dbReference>
<dbReference type="Gene3D" id="2.60.40.2130">
    <property type="entry name" value="F-spondin domain"/>
    <property type="match status" value="1"/>
</dbReference>
<dbReference type="NCBIfam" id="NF038123">
    <property type="entry name" value="NF038123_dom"/>
    <property type="match status" value="1"/>
</dbReference>
<comment type="caution">
    <text evidence="3">The sequence shown here is derived from an EMBL/GenBank/DDBJ whole genome shotgun (WGS) entry which is preliminary data.</text>
</comment>